<gene>
    <name evidence="1" type="ORF">KIH27_03320</name>
</gene>
<comment type="caution">
    <text evidence="1">The sequence shown here is derived from an EMBL/GenBank/DDBJ whole genome shotgun (WGS) entry which is preliminary data.</text>
</comment>
<proteinExistence type="predicted"/>
<dbReference type="RefSeq" id="WP_214091505.1">
    <property type="nucleotide sequence ID" value="NZ_JAHCLR010000004.1"/>
</dbReference>
<sequence>MFNTPELKRIKLAAEARGLDPFAVLMATLDALGDAVGLPIDTKPLRDPTQRARVTHLADQLAAEALGRLA</sequence>
<evidence type="ECO:0000313" key="1">
    <source>
        <dbReference type="EMBL" id="MBS9532613.1"/>
    </source>
</evidence>
<keyword evidence="2" id="KW-1185">Reference proteome</keyword>
<accession>A0ABS5RGA4</accession>
<organism evidence="1 2">
    <name type="scientific">Mycolicibacter acidiphilus</name>
    <dbReference type="NCBI Taxonomy" id="2835306"/>
    <lineage>
        <taxon>Bacteria</taxon>
        <taxon>Bacillati</taxon>
        <taxon>Actinomycetota</taxon>
        <taxon>Actinomycetes</taxon>
        <taxon>Mycobacteriales</taxon>
        <taxon>Mycobacteriaceae</taxon>
        <taxon>Mycolicibacter</taxon>
    </lineage>
</organism>
<dbReference type="EMBL" id="JAHCLR010000004">
    <property type="protein sequence ID" value="MBS9532613.1"/>
    <property type="molecule type" value="Genomic_DNA"/>
</dbReference>
<name>A0ABS5RGA4_9MYCO</name>
<dbReference type="Proteomes" id="UP001519535">
    <property type="component" value="Unassembled WGS sequence"/>
</dbReference>
<protein>
    <submittedName>
        <fullName evidence="1">Uncharacterized protein</fullName>
    </submittedName>
</protein>
<reference evidence="1 2" key="1">
    <citation type="submission" date="2021-05" db="EMBL/GenBank/DDBJ databases">
        <title>Mycobacterium acidophilum sp. nov., an extremely acid-tolerant member of the genus Mycobacterium.</title>
        <authorList>
            <person name="Xia J."/>
        </authorList>
    </citation>
    <scope>NUCLEOTIDE SEQUENCE [LARGE SCALE GENOMIC DNA]</scope>
    <source>
        <strain evidence="1 2">M1</strain>
    </source>
</reference>
<evidence type="ECO:0000313" key="2">
    <source>
        <dbReference type="Proteomes" id="UP001519535"/>
    </source>
</evidence>